<feature type="compositionally biased region" description="Acidic residues" evidence="1">
    <location>
        <begin position="64"/>
        <end position="78"/>
    </location>
</feature>
<dbReference type="Proteomes" id="UP000494040">
    <property type="component" value="Unassembled WGS sequence"/>
</dbReference>
<dbReference type="OMA" id="QPRSNGR"/>
<feature type="compositionally biased region" description="Low complexity" evidence="1">
    <location>
        <begin position="119"/>
        <end position="138"/>
    </location>
</feature>
<dbReference type="KEGG" id="clec:106673268"/>
<evidence type="ECO:0000256" key="2">
    <source>
        <dbReference type="SAM" id="SignalP"/>
    </source>
</evidence>
<dbReference type="AlphaFoldDB" id="A0A8I6SP41"/>
<feature type="signal peptide" evidence="2">
    <location>
        <begin position="1"/>
        <end position="19"/>
    </location>
</feature>
<accession>A0A8I6SP41</accession>
<proteinExistence type="predicted"/>
<evidence type="ECO:0000256" key="1">
    <source>
        <dbReference type="SAM" id="MobiDB-lite"/>
    </source>
</evidence>
<keyword evidence="4" id="KW-1185">Reference proteome</keyword>
<organism evidence="3 4">
    <name type="scientific">Cimex lectularius</name>
    <name type="common">Bed bug</name>
    <name type="synonym">Acanthia lectularia</name>
    <dbReference type="NCBI Taxonomy" id="79782"/>
    <lineage>
        <taxon>Eukaryota</taxon>
        <taxon>Metazoa</taxon>
        <taxon>Ecdysozoa</taxon>
        <taxon>Arthropoda</taxon>
        <taxon>Hexapoda</taxon>
        <taxon>Insecta</taxon>
        <taxon>Pterygota</taxon>
        <taxon>Neoptera</taxon>
        <taxon>Paraneoptera</taxon>
        <taxon>Hemiptera</taxon>
        <taxon>Heteroptera</taxon>
        <taxon>Panheteroptera</taxon>
        <taxon>Cimicomorpha</taxon>
        <taxon>Cimicidae</taxon>
        <taxon>Cimex</taxon>
    </lineage>
</organism>
<evidence type="ECO:0000313" key="4">
    <source>
        <dbReference type="Proteomes" id="UP000494040"/>
    </source>
</evidence>
<keyword evidence="2" id="KW-0732">Signal</keyword>
<evidence type="ECO:0000313" key="3">
    <source>
        <dbReference type="EnsemblMetazoa" id="XP_014260824.1"/>
    </source>
</evidence>
<dbReference type="EnsemblMetazoa" id="XM_014405338.2">
    <property type="protein sequence ID" value="XP_014260824.1"/>
    <property type="gene ID" value="LOC106673268"/>
</dbReference>
<feature type="chain" id="PRO_5035260320" evidence="2">
    <location>
        <begin position="20"/>
        <end position="187"/>
    </location>
</feature>
<protein>
    <submittedName>
        <fullName evidence="3">Uncharacterized protein</fullName>
    </submittedName>
</protein>
<sequence length="187" mass="20820">MKQLFCLTLVLGLACFALGQDYQDIEEKPISRLRSPRGPLIPNRANKQQALKAQTTTTTTTEAPAEEYDEANYDEEEPQQTTTTTEAPKKGIRGGVLRPFRSNTDLIEALKRRRAQAGSASQHHSTTTTTTSAPQESSKSQRRSKGLEPSRKFARNGYQGQTSTTEPPQGDEPTQRSRYFAGRGKRF</sequence>
<dbReference type="PROSITE" id="PS51257">
    <property type="entry name" value="PROKAR_LIPOPROTEIN"/>
    <property type="match status" value="1"/>
</dbReference>
<dbReference type="RefSeq" id="XP_014260824.1">
    <property type="nucleotide sequence ID" value="XM_014405338.2"/>
</dbReference>
<dbReference type="OrthoDB" id="8197504at2759"/>
<dbReference type="GeneID" id="106673268"/>
<name>A0A8I6SP41_CIMLE</name>
<feature type="compositionally biased region" description="Polar residues" evidence="1">
    <location>
        <begin position="45"/>
        <end position="54"/>
    </location>
</feature>
<feature type="region of interest" description="Disordered" evidence="1">
    <location>
        <begin position="33"/>
        <end position="187"/>
    </location>
</feature>
<reference evidence="3" key="1">
    <citation type="submission" date="2022-01" db="UniProtKB">
        <authorList>
            <consortium name="EnsemblMetazoa"/>
        </authorList>
    </citation>
    <scope>IDENTIFICATION</scope>
</reference>
<feature type="compositionally biased region" description="Polar residues" evidence="1">
    <location>
        <begin position="158"/>
        <end position="167"/>
    </location>
</feature>